<accession>A0AAD7PC26</accession>
<feature type="region of interest" description="Disordered" evidence="1">
    <location>
        <begin position="49"/>
        <end position="71"/>
    </location>
</feature>
<evidence type="ECO:0000313" key="4">
    <source>
        <dbReference type="Proteomes" id="UP001163823"/>
    </source>
</evidence>
<evidence type="ECO:0000313" key="3">
    <source>
        <dbReference type="EMBL" id="KAJ7949305.1"/>
    </source>
</evidence>
<dbReference type="KEGG" id="qsa:O6P43_029655"/>
<evidence type="ECO:0000256" key="2">
    <source>
        <dbReference type="SAM" id="Phobius"/>
    </source>
</evidence>
<keyword evidence="2" id="KW-1133">Transmembrane helix</keyword>
<organism evidence="3 4">
    <name type="scientific">Quillaja saponaria</name>
    <name type="common">Soap bark tree</name>
    <dbReference type="NCBI Taxonomy" id="32244"/>
    <lineage>
        <taxon>Eukaryota</taxon>
        <taxon>Viridiplantae</taxon>
        <taxon>Streptophyta</taxon>
        <taxon>Embryophyta</taxon>
        <taxon>Tracheophyta</taxon>
        <taxon>Spermatophyta</taxon>
        <taxon>Magnoliopsida</taxon>
        <taxon>eudicotyledons</taxon>
        <taxon>Gunneridae</taxon>
        <taxon>Pentapetalae</taxon>
        <taxon>rosids</taxon>
        <taxon>fabids</taxon>
        <taxon>Fabales</taxon>
        <taxon>Quillajaceae</taxon>
        <taxon>Quillaja</taxon>
    </lineage>
</organism>
<keyword evidence="2" id="KW-0812">Transmembrane</keyword>
<name>A0AAD7PC26_QUISA</name>
<feature type="transmembrane region" description="Helical" evidence="2">
    <location>
        <begin position="458"/>
        <end position="477"/>
    </location>
</feature>
<gene>
    <name evidence="3" type="ORF">O6P43_029655</name>
</gene>
<dbReference type="PANTHER" id="PTHR35482:SF1">
    <property type="entry name" value="CYTOCHROME C OXIDASE SUBUNIT"/>
    <property type="match status" value="1"/>
</dbReference>
<evidence type="ECO:0000256" key="1">
    <source>
        <dbReference type="SAM" id="MobiDB-lite"/>
    </source>
</evidence>
<comment type="caution">
    <text evidence="3">The sequence shown here is derived from an EMBL/GenBank/DDBJ whole genome shotgun (WGS) entry which is preliminary data.</text>
</comment>
<dbReference type="AlphaFoldDB" id="A0AAD7PC26"/>
<reference evidence="3" key="1">
    <citation type="journal article" date="2023" name="Science">
        <title>Elucidation of the pathway for biosynthesis of saponin adjuvants from the soapbark tree.</title>
        <authorList>
            <person name="Reed J."/>
            <person name="Orme A."/>
            <person name="El-Demerdash A."/>
            <person name="Owen C."/>
            <person name="Martin L.B.B."/>
            <person name="Misra R.C."/>
            <person name="Kikuchi S."/>
            <person name="Rejzek M."/>
            <person name="Martin A.C."/>
            <person name="Harkess A."/>
            <person name="Leebens-Mack J."/>
            <person name="Louveau T."/>
            <person name="Stephenson M.J."/>
            <person name="Osbourn A."/>
        </authorList>
    </citation>
    <scope>NUCLEOTIDE SEQUENCE</scope>
    <source>
        <strain evidence="3">S10</strain>
    </source>
</reference>
<dbReference type="PANTHER" id="PTHR35482">
    <property type="entry name" value="CYTOCHROME C OXIDASE SUBUNIT"/>
    <property type="match status" value="1"/>
</dbReference>
<sequence length="479" mass="52302">MASLQTPWLTSFNTISATKSTIFSSTNLCTTSPFKPIKVFCSINPENAESFAPTSPNSPETTTEAQPGPTDPVKIAFAKAKEYKKSGLSNSNSKIEQSPVENRVSIANGNGGSDSNIAQNDAGDGTKEVPLSLKIAMEKAKKYKKNKGILGDGSKDSLENGTIQGLEGGNEGSLRNSSVDKMGKKEQLSVSSIDFVGLGFADKKEGRALPAGLVPVVDPFSVGDLPEVEIIVGDTSKFEAETTPKPEQKQNIDSDLYKPKVSSWGVFPRPGNISKEYGGGRVIRPGEVLETAEEKAAKEARTRQLLAAYKKKFGLSIDAKLKSECEEALKDGDSLMNLGRLKEALPHYEKVMEKLTFQSELHGLAALQWSICQDSLRRSNEARIMYEKLQSHPKAQVSKKARQFMFSFQAMEMMKVTAGSPFSVKNAGYQDYFEAFVEKKSNYALNEDEVQETALDQVLPYIIFLVSPILVVLLIAVQK</sequence>
<proteinExistence type="predicted"/>
<keyword evidence="4" id="KW-1185">Reference proteome</keyword>
<protein>
    <submittedName>
        <fullName evidence="3">Cytochrome C oxidase subunit</fullName>
    </submittedName>
</protein>
<feature type="region of interest" description="Disordered" evidence="1">
    <location>
        <begin position="147"/>
        <end position="178"/>
    </location>
</feature>
<feature type="compositionally biased region" description="Low complexity" evidence="1">
    <location>
        <begin position="53"/>
        <end position="64"/>
    </location>
</feature>
<feature type="region of interest" description="Disordered" evidence="1">
    <location>
        <begin position="87"/>
        <end position="126"/>
    </location>
</feature>
<feature type="compositionally biased region" description="Polar residues" evidence="1">
    <location>
        <begin position="87"/>
        <end position="119"/>
    </location>
</feature>
<dbReference type="Proteomes" id="UP001163823">
    <property type="component" value="Chromosome 12"/>
</dbReference>
<keyword evidence="2" id="KW-0472">Membrane</keyword>
<dbReference type="EMBL" id="JARAOO010000012">
    <property type="protein sequence ID" value="KAJ7949305.1"/>
    <property type="molecule type" value="Genomic_DNA"/>
</dbReference>